<feature type="transmembrane region" description="Helical" evidence="8">
    <location>
        <begin position="268"/>
        <end position="293"/>
    </location>
</feature>
<dbReference type="GO" id="GO:0044874">
    <property type="term" value="P:lipoprotein localization to outer membrane"/>
    <property type="evidence" value="ECO:0007669"/>
    <property type="project" value="TreeGrafter"/>
</dbReference>
<keyword evidence="6 8" id="KW-1133">Transmembrane helix</keyword>
<feature type="transmembrane region" description="Helical" evidence="8">
    <location>
        <begin position="314"/>
        <end position="342"/>
    </location>
</feature>
<dbReference type="PANTHER" id="PTHR30489">
    <property type="entry name" value="LIPOPROTEIN-RELEASING SYSTEM TRANSMEMBRANE PROTEIN LOLE"/>
    <property type="match status" value="1"/>
</dbReference>
<evidence type="ECO:0000256" key="2">
    <source>
        <dbReference type="ARBA" id="ARBA00005236"/>
    </source>
</evidence>
<feature type="domain" description="MacB-like periplasmic core" evidence="10">
    <location>
        <begin position="29"/>
        <end position="227"/>
    </location>
</feature>
<dbReference type="Pfam" id="PF02687">
    <property type="entry name" value="FtsX"/>
    <property type="match status" value="1"/>
</dbReference>
<evidence type="ECO:0000256" key="1">
    <source>
        <dbReference type="ARBA" id="ARBA00004651"/>
    </source>
</evidence>
<evidence type="ECO:0000259" key="9">
    <source>
        <dbReference type="Pfam" id="PF02687"/>
    </source>
</evidence>
<feature type="transmembrane region" description="Helical" evidence="8">
    <location>
        <begin position="25"/>
        <end position="48"/>
    </location>
</feature>
<evidence type="ECO:0000259" key="10">
    <source>
        <dbReference type="Pfam" id="PF12704"/>
    </source>
</evidence>
<comment type="subcellular location">
    <subcellularLocation>
        <location evidence="1">Cell membrane</location>
        <topology evidence="1">Multi-pass membrane protein</topology>
    </subcellularLocation>
</comment>
<dbReference type="eggNOG" id="COG4591">
    <property type="taxonomic scope" value="Bacteria"/>
</dbReference>
<evidence type="ECO:0000313" key="11">
    <source>
        <dbReference type="EMBL" id="ACE83247.1"/>
    </source>
</evidence>
<evidence type="ECO:0000256" key="4">
    <source>
        <dbReference type="ARBA" id="ARBA00022475"/>
    </source>
</evidence>
<keyword evidence="11" id="KW-0449">Lipoprotein</keyword>
<evidence type="ECO:0000256" key="8">
    <source>
        <dbReference type="SAM" id="Phobius"/>
    </source>
</evidence>
<sequence>MIKPYIFLLGARYGLSHRHSQLVSFISRLSTAGLVIGVGLLVLVMSIMNGFDRDLRENILGIMPQASLYHRDAITDADALIGQLSQDPRILGASPFVQLNGLLSVRKQVAPVALFGVDPAQESSTSNLEKYLPGGTFAQLAQSPMGIVIGRGVAEKLNTSVGDNLSLIVPAGSGDTQAPRIQVVHVLAIIDSHTELDNGLALMNLTEASSLSGHPGQVTGIRLKVADLFAAPEIVYEWVGQLPPGYYGSSWMRTHGNVYQAIQMSKNLVGMLLFLIIAIAAFNLVSTLIMVVVDKQGDIAILRTMGASSGDIMGIFMMQGGLIGIIGAGLGLALGAFLSVVVTPFVQLVEKWLGIQFLHSDVYPISYLPSEFQWNDALRVVVTALVISFFATLYPAWRASRVQPADALRYEY</sequence>
<dbReference type="PANTHER" id="PTHR30489:SF0">
    <property type="entry name" value="LIPOPROTEIN-RELEASING SYSTEM TRANSMEMBRANE PROTEIN LOLE"/>
    <property type="match status" value="1"/>
</dbReference>
<dbReference type="InterPro" id="IPR051447">
    <property type="entry name" value="Lipoprotein-release_system"/>
</dbReference>
<dbReference type="KEGG" id="cja:CJA_1777"/>
<dbReference type="InterPro" id="IPR003838">
    <property type="entry name" value="ABC3_permease_C"/>
</dbReference>
<organism evidence="11 12">
    <name type="scientific">Cellvibrio japonicus (strain Ueda107)</name>
    <name type="common">Pseudomonas fluorescens subsp. cellulosa</name>
    <dbReference type="NCBI Taxonomy" id="498211"/>
    <lineage>
        <taxon>Bacteria</taxon>
        <taxon>Pseudomonadati</taxon>
        <taxon>Pseudomonadota</taxon>
        <taxon>Gammaproteobacteria</taxon>
        <taxon>Cellvibrionales</taxon>
        <taxon>Cellvibrionaceae</taxon>
        <taxon>Cellvibrio</taxon>
    </lineage>
</organism>
<dbReference type="AlphaFoldDB" id="B3PFR4"/>
<dbReference type="GO" id="GO:0042953">
    <property type="term" value="P:lipoprotein transport"/>
    <property type="evidence" value="ECO:0007669"/>
    <property type="project" value="InterPro"/>
</dbReference>
<proteinExistence type="inferred from homology"/>
<accession>B3PFR4</accession>
<dbReference type="HOGENOM" id="CLU_000604_8_1_6"/>
<dbReference type="Pfam" id="PF12704">
    <property type="entry name" value="MacB_PCD"/>
    <property type="match status" value="1"/>
</dbReference>
<keyword evidence="4" id="KW-1003">Cell membrane</keyword>
<dbReference type="Proteomes" id="UP000001036">
    <property type="component" value="Chromosome"/>
</dbReference>
<dbReference type="InterPro" id="IPR025857">
    <property type="entry name" value="MacB_PCD"/>
</dbReference>
<evidence type="ECO:0000313" key="12">
    <source>
        <dbReference type="Proteomes" id="UP000001036"/>
    </source>
</evidence>
<comment type="similarity">
    <text evidence="2">Belongs to the ABC-4 integral membrane protein family. LolC/E subfamily.</text>
</comment>
<reference evidence="11 12" key="1">
    <citation type="journal article" date="2008" name="J. Bacteriol.">
        <title>Insights into plant cell wall degradation from the genome sequence of the soil bacterium Cellvibrio japonicus.</title>
        <authorList>
            <person name="Deboy R.T."/>
            <person name="Mongodin E.F."/>
            <person name="Fouts D.E."/>
            <person name="Tailford L.E."/>
            <person name="Khouri H."/>
            <person name="Emerson J.B."/>
            <person name="Mohamoud Y."/>
            <person name="Watkins K."/>
            <person name="Henrissat B."/>
            <person name="Gilbert H.J."/>
            <person name="Nelson K.E."/>
        </authorList>
    </citation>
    <scope>NUCLEOTIDE SEQUENCE [LARGE SCALE GENOMIC DNA]</scope>
    <source>
        <strain evidence="11 12">Ueda107</strain>
    </source>
</reference>
<dbReference type="InterPro" id="IPR011925">
    <property type="entry name" value="LolCE_TM"/>
</dbReference>
<keyword evidence="12" id="KW-1185">Reference proteome</keyword>
<name>B3PFR4_CELJU</name>
<keyword evidence="7 8" id="KW-0472">Membrane</keyword>
<evidence type="ECO:0000256" key="5">
    <source>
        <dbReference type="ARBA" id="ARBA00022692"/>
    </source>
</evidence>
<keyword evidence="5 8" id="KW-0812">Transmembrane</keyword>
<dbReference type="OrthoDB" id="9808461at2"/>
<dbReference type="STRING" id="498211.CJA_1777"/>
<evidence type="ECO:0000256" key="3">
    <source>
        <dbReference type="ARBA" id="ARBA00022448"/>
    </source>
</evidence>
<dbReference type="RefSeq" id="WP_012487397.1">
    <property type="nucleotide sequence ID" value="NC_010995.1"/>
</dbReference>
<keyword evidence="3" id="KW-0813">Transport</keyword>
<evidence type="ECO:0000256" key="6">
    <source>
        <dbReference type="ARBA" id="ARBA00022989"/>
    </source>
</evidence>
<feature type="transmembrane region" description="Helical" evidence="8">
    <location>
        <begin position="377"/>
        <end position="397"/>
    </location>
</feature>
<protein>
    <submittedName>
        <fullName evidence="11">Lipoprotein releasing system, permease protein</fullName>
    </submittedName>
</protein>
<gene>
    <name evidence="11" type="ordered locus">CJA_1777</name>
</gene>
<feature type="domain" description="ABC3 transporter permease C-terminal" evidence="9">
    <location>
        <begin position="271"/>
        <end position="404"/>
    </location>
</feature>
<dbReference type="EMBL" id="CP000934">
    <property type="protein sequence ID" value="ACE83247.1"/>
    <property type="molecule type" value="Genomic_DNA"/>
</dbReference>
<evidence type="ECO:0000256" key="7">
    <source>
        <dbReference type="ARBA" id="ARBA00023136"/>
    </source>
</evidence>
<dbReference type="NCBIfam" id="TIGR02212">
    <property type="entry name" value="lolCE"/>
    <property type="match status" value="1"/>
</dbReference>
<dbReference type="GO" id="GO:0098797">
    <property type="term" value="C:plasma membrane protein complex"/>
    <property type="evidence" value="ECO:0007669"/>
    <property type="project" value="TreeGrafter"/>
</dbReference>